<protein>
    <submittedName>
        <fullName evidence="2">Uncharacterized protein</fullName>
    </submittedName>
</protein>
<dbReference type="Proteomes" id="UP000887116">
    <property type="component" value="Unassembled WGS sequence"/>
</dbReference>
<reference evidence="2" key="1">
    <citation type="submission" date="2020-07" db="EMBL/GenBank/DDBJ databases">
        <title>Multicomponent nature underlies the extraordinary mechanical properties of spider dragline silk.</title>
        <authorList>
            <person name="Kono N."/>
            <person name="Nakamura H."/>
            <person name="Mori M."/>
            <person name="Yoshida Y."/>
            <person name="Ohtoshi R."/>
            <person name="Malay A.D."/>
            <person name="Moran D.A.P."/>
            <person name="Tomita M."/>
            <person name="Numata K."/>
            <person name="Arakawa K."/>
        </authorList>
    </citation>
    <scope>NUCLEOTIDE SEQUENCE</scope>
</reference>
<evidence type="ECO:0000256" key="1">
    <source>
        <dbReference type="SAM" id="MobiDB-lite"/>
    </source>
</evidence>
<gene>
    <name evidence="2" type="ORF">TNCT_149491</name>
</gene>
<comment type="caution">
    <text evidence="2">The sequence shown here is derived from an EMBL/GenBank/DDBJ whole genome shotgun (WGS) entry which is preliminary data.</text>
</comment>
<dbReference type="EMBL" id="BMAO01026928">
    <property type="protein sequence ID" value="GFR13450.1"/>
    <property type="molecule type" value="Genomic_DNA"/>
</dbReference>
<keyword evidence="3" id="KW-1185">Reference proteome</keyword>
<accession>A0A8X6LKS3</accession>
<evidence type="ECO:0000313" key="3">
    <source>
        <dbReference type="Proteomes" id="UP000887116"/>
    </source>
</evidence>
<sequence length="109" mass="12348">MHENARSVGSESFHSLVPWQNEHYDFPPNILGGGSCGPSRMHKNVRSVDTEFCSEFFHRPVNVLPWRNEHYATPPHMPGERVAVRPSRMHQNVRSAGSESFQSPVNVVP</sequence>
<feature type="region of interest" description="Disordered" evidence="1">
    <location>
        <begin position="86"/>
        <end position="109"/>
    </location>
</feature>
<dbReference type="AlphaFoldDB" id="A0A8X6LKS3"/>
<feature type="compositionally biased region" description="Polar residues" evidence="1">
    <location>
        <begin position="89"/>
        <end position="109"/>
    </location>
</feature>
<evidence type="ECO:0000313" key="2">
    <source>
        <dbReference type="EMBL" id="GFR13450.1"/>
    </source>
</evidence>
<name>A0A8X6LKS3_TRICU</name>
<organism evidence="2 3">
    <name type="scientific">Trichonephila clavata</name>
    <name type="common">Joro spider</name>
    <name type="synonym">Nephila clavata</name>
    <dbReference type="NCBI Taxonomy" id="2740835"/>
    <lineage>
        <taxon>Eukaryota</taxon>
        <taxon>Metazoa</taxon>
        <taxon>Ecdysozoa</taxon>
        <taxon>Arthropoda</taxon>
        <taxon>Chelicerata</taxon>
        <taxon>Arachnida</taxon>
        <taxon>Araneae</taxon>
        <taxon>Araneomorphae</taxon>
        <taxon>Entelegynae</taxon>
        <taxon>Araneoidea</taxon>
        <taxon>Nephilidae</taxon>
        <taxon>Trichonephila</taxon>
    </lineage>
</organism>
<proteinExistence type="predicted"/>